<dbReference type="EMBL" id="CDMZ01000903">
    <property type="protein sequence ID" value="CEM23665.1"/>
    <property type="molecule type" value="Genomic_DNA"/>
</dbReference>
<reference evidence="2" key="1">
    <citation type="submission" date="2014-11" db="EMBL/GenBank/DDBJ databases">
        <authorList>
            <person name="Otto D Thomas"/>
            <person name="Naeem Raeece"/>
        </authorList>
    </citation>
    <scope>NUCLEOTIDE SEQUENCE</scope>
</reference>
<evidence type="ECO:0000313" key="2">
    <source>
        <dbReference type="EMBL" id="CEM23665.1"/>
    </source>
</evidence>
<accession>A0A0G4G5F4</accession>
<sequence length="479" mass="52825">MMHCFERTITLPVEVAADTETRKPGAGKVLRQRFYANPSGEVLQALWLGVLKPSGFTKVSSTMNVDSEEVGAPPERVFAWMGTHPVFLTLPQAASNSPTLPSIVQEEVDMQMVDGRANHVRVHAIVMNYLCSQDAARNSSFANATVLSEEDALMQSQDFFNLPFVQEKTEEERKGGMATATKILRTLEAAIVTAVLAVRDYYSQFFTAASGPDKASLHYHIWFFDFLIDSWSYTHLLFWKGLFKTFGMGPLSGGTDGKGAQEEADPCAYKLRSRMETLRKSLSLSLSASSDEEGKGQGETAEAIPQAAIEYEVRIRRNQGSSIRPVWPPDDVAGREWVAAFDAAAQPPQKFSAYLSAIKGAMGMTEKSGRDGGERRVRGSLEWPLAGEGRQSELEETVGGRKGPGTSLKEKLVRDHVSAELRRWIDEKRKAGGLEALLVEKEKEAQVFIGQRKAEFETSTEEETQQAESSGGNNLKDEL</sequence>
<gene>
    <name evidence="2" type="ORF">Cvel_20346</name>
</gene>
<name>A0A0G4G5F4_9ALVE</name>
<feature type="region of interest" description="Disordered" evidence="1">
    <location>
        <begin position="452"/>
        <end position="479"/>
    </location>
</feature>
<dbReference type="PhylomeDB" id="A0A0G4G5F4"/>
<dbReference type="VEuPathDB" id="CryptoDB:Cvel_20346"/>
<organism evidence="2">
    <name type="scientific">Chromera velia CCMP2878</name>
    <dbReference type="NCBI Taxonomy" id="1169474"/>
    <lineage>
        <taxon>Eukaryota</taxon>
        <taxon>Sar</taxon>
        <taxon>Alveolata</taxon>
        <taxon>Colpodellida</taxon>
        <taxon>Chromeraceae</taxon>
        <taxon>Chromera</taxon>
    </lineage>
</organism>
<protein>
    <submittedName>
        <fullName evidence="2">Uncharacterized protein</fullName>
    </submittedName>
</protein>
<dbReference type="AlphaFoldDB" id="A0A0G4G5F4"/>
<evidence type="ECO:0000256" key="1">
    <source>
        <dbReference type="SAM" id="MobiDB-lite"/>
    </source>
</evidence>
<proteinExistence type="predicted"/>
<feature type="region of interest" description="Disordered" evidence="1">
    <location>
        <begin position="385"/>
        <end position="407"/>
    </location>
</feature>